<dbReference type="Pfam" id="PF20042">
    <property type="entry name" value="DUF6444"/>
    <property type="match status" value="1"/>
</dbReference>
<evidence type="ECO:0000256" key="1">
    <source>
        <dbReference type="SAM" id="MobiDB-lite"/>
    </source>
</evidence>
<evidence type="ECO:0000313" key="4">
    <source>
        <dbReference type="Proteomes" id="UP000050465"/>
    </source>
</evidence>
<dbReference type="Gene3D" id="1.20.5.1700">
    <property type="match status" value="1"/>
</dbReference>
<evidence type="ECO:0000259" key="2">
    <source>
        <dbReference type="Pfam" id="PF20042"/>
    </source>
</evidence>
<sequence>MKESSARQSPEINESDWEKTPSIIKALVESLLSRIDNLEKQFETLKEENRELSAENKRLRAENEGLKEQLKRSSKNSSQPLSADKFKGFKALPKSGRKLGAQPGHAGKSQKRYPPESCERIENYYPQACDRKSCWMKRSIRRWSQSKEDKRLAVGSRHVFGNRLRDISLSLEGGCPADVDSRLWRYCRQ</sequence>
<name>A0A0P7Z0M1_9CYAN</name>
<evidence type="ECO:0000313" key="3">
    <source>
        <dbReference type="EMBL" id="KPQ36559.1"/>
    </source>
</evidence>
<reference evidence="3 4" key="1">
    <citation type="submission" date="2015-09" db="EMBL/GenBank/DDBJ databases">
        <title>Identification and resolution of microdiversity through metagenomic sequencing of parallel consortia.</title>
        <authorList>
            <person name="Nelson W.C."/>
            <person name="Romine M.F."/>
            <person name="Lindemann S.R."/>
        </authorList>
    </citation>
    <scope>NUCLEOTIDE SEQUENCE [LARGE SCALE GENOMIC DNA]</scope>
    <source>
        <strain evidence="3">Ana</strain>
    </source>
</reference>
<dbReference type="Proteomes" id="UP000050465">
    <property type="component" value="Unassembled WGS sequence"/>
</dbReference>
<feature type="domain" description="DUF6444" evidence="2">
    <location>
        <begin position="38"/>
        <end position="110"/>
    </location>
</feature>
<dbReference type="EMBL" id="LJZR01000005">
    <property type="protein sequence ID" value="KPQ36559.1"/>
    <property type="molecule type" value="Genomic_DNA"/>
</dbReference>
<gene>
    <name evidence="3" type="ORF">HLUCCA11_05185</name>
</gene>
<feature type="compositionally biased region" description="Basic and acidic residues" evidence="1">
    <location>
        <begin position="47"/>
        <end position="71"/>
    </location>
</feature>
<proteinExistence type="predicted"/>
<feature type="region of interest" description="Disordered" evidence="1">
    <location>
        <begin position="47"/>
        <end position="115"/>
    </location>
</feature>
<dbReference type="AlphaFoldDB" id="A0A0P7Z0M1"/>
<dbReference type="STRING" id="1666911.HLUCCA11_05185"/>
<protein>
    <submittedName>
        <fullName evidence="3">Transposase</fullName>
    </submittedName>
</protein>
<dbReference type="InterPro" id="IPR045618">
    <property type="entry name" value="DUF6444"/>
</dbReference>
<organism evidence="3 4">
    <name type="scientific">Phormidesmis priestleyi Ana</name>
    <dbReference type="NCBI Taxonomy" id="1666911"/>
    <lineage>
        <taxon>Bacteria</taxon>
        <taxon>Bacillati</taxon>
        <taxon>Cyanobacteriota</taxon>
        <taxon>Cyanophyceae</taxon>
        <taxon>Leptolyngbyales</taxon>
        <taxon>Leptolyngbyaceae</taxon>
        <taxon>Phormidesmis</taxon>
    </lineage>
</organism>
<comment type="caution">
    <text evidence="3">The sequence shown here is derived from an EMBL/GenBank/DDBJ whole genome shotgun (WGS) entry which is preliminary data.</text>
</comment>
<accession>A0A0P7Z0M1</accession>